<evidence type="ECO:0000313" key="3">
    <source>
        <dbReference type="Proteomes" id="UP000093129"/>
    </source>
</evidence>
<dbReference type="Proteomes" id="UP000093129">
    <property type="component" value="Unassembled WGS sequence"/>
</dbReference>
<comment type="caution">
    <text evidence="1">The sequence shown here is derived from an EMBL/GenBank/DDBJ whole genome shotgun (WGS) entry which is preliminary data.</text>
</comment>
<name>A0A060UQM2_9PROT</name>
<evidence type="ECO:0000313" key="2">
    <source>
        <dbReference type="EMBL" id="OCB02774.1"/>
    </source>
</evidence>
<organism evidence="1">
    <name type="scientific">Acidithiobacillus ferrivorans</name>
    <dbReference type="NCBI Taxonomy" id="160808"/>
    <lineage>
        <taxon>Bacteria</taxon>
        <taxon>Pseudomonadati</taxon>
        <taxon>Pseudomonadota</taxon>
        <taxon>Acidithiobacillia</taxon>
        <taxon>Acidithiobacillales</taxon>
        <taxon>Acidithiobacillaceae</taxon>
        <taxon>Acidithiobacillus</taxon>
    </lineage>
</organism>
<dbReference type="EMBL" id="MASQ01000087">
    <property type="protein sequence ID" value="OCB02774.1"/>
    <property type="molecule type" value="Genomic_DNA"/>
</dbReference>
<gene>
    <name evidence="1" type="ORF">AFERRI_430014</name>
    <name evidence="2" type="ORF">BBC27_11160</name>
</gene>
<proteinExistence type="predicted"/>
<protein>
    <submittedName>
        <fullName evidence="1">Uncharacterized protein</fullName>
    </submittedName>
</protein>
<dbReference type="AlphaFoldDB" id="A0A060UQM2"/>
<sequence length="66" mass="7421">MKLSDHHGIFCKNEGLIDNTSFLDTFGAIPGPDFVHQLVDFSMCSKRHRAILRAAHQFLNDCAAYV</sequence>
<reference evidence="2 3" key="3">
    <citation type="submission" date="2016-07" db="EMBL/GenBank/DDBJ databases">
        <title>Draft genome of a psychrotolerant acidophile Acidithiobacillus ferrivorans strain YL15.</title>
        <authorList>
            <person name="Peng T."/>
            <person name="Ma L."/>
            <person name="Nan M."/>
            <person name="An N."/>
            <person name="Wang M."/>
            <person name="Qiu G."/>
            <person name="Zeng W."/>
        </authorList>
    </citation>
    <scope>NUCLEOTIDE SEQUENCE [LARGE SCALE GENOMIC DNA]</scope>
    <source>
        <strain evidence="2 3">YL15</strain>
    </source>
</reference>
<accession>A0A060UQM2</accession>
<evidence type="ECO:0000313" key="1">
    <source>
        <dbReference type="EMBL" id="CDQ10912.1"/>
    </source>
</evidence>
<reference evidence="1" key="2">
    <citation type="submission" date="2014-07" db="EMBL/GenBank/DDBJ databases">
        <title>Initial genome analysis of the psychrotolerant acidophile Acidithiobacillus ferrivorans CF27: insights into iron and sulfur oxidation pathways and into biofilm formation.</title>
        <authorList>
            <person name="Talla E."/>
            <person name="Hedrich S."/>
            <person name="Mangenot S."/>
            <person name="Ji B."/>
            <person name="Johnson D.B."/>
            <person name="Barbe V."/>
            <person name="Bonnefoy V."/>
        </authorList>
    </citation>
    <scope>NUCLEOTIDE SEQUENCE [LARGE SCALE GENOMIC DNA]</scope>
    <source>
        <strain evidence="1">CF27</strain>
    </source>
</reference>
<dbReference type="EMBL" id="CCCS020000038">
    <property type="protein sequence ID" value="CDQ10912.1"/>
    <property type="molecule type" value="Genomic_DNA"/>
</dbReference>
<reference evidence="1" key="1">
    <citation type="submission" date="2014-03" db="EMBL/GenBank/DDBJ databases">
        <authorList>
            <person name="Genoscope - CEA"/>
        </authorList>
    </citation>
    <scope>NUCLEOTIDE SEQUENCE [LARGE SCALE GENOMIC DNA]</scope>
    <source>
        <strain evidence="1">CF27</strain>
    </source>
</reference>